<keyword evidence="8" id="KW-1185">Reference proteome</keyword>
<evidence type="ECO:0000259" key="6">
    <source>
        <dbReference type="PROSITE" id="PS50893"/>
    </source>
</evidence>
<dbReference type="EMBL" id="BJVJ01000110">
    <property type="protein sequence ID" value="GEL26769.1"/>
    <property type="molecule type" value="Genomic_DNA"/>
</dbReference>
<evidence type="ECO:0000313" key="8">
    <source>
        <dbReference type="Proteomes" id="UP000321685"/>
    </source>
</evidence>
<evidence type="ECO:0000256" key="5">
    <source>
        <dbReference type="ARBA" id="ARBA00022970"/>
    </source>
</evidence>
<sequence>MSEVAPLLELTRVEAGYGKNRVLHDVSLTVAPGEVVGLIGRNGAGKTTTARVVSGLLTPGSGDVRFRGDDLRGSPVRAARAGIAHVPQGRGLFAGLSVMDNLRAGAYAVGRDLDRATVDDILRIFPPLEKLLGRRAGLLSGGEQQMVTIARGIASHPVLMIVDELSLGLAPIIVDFTWAALLSLRDEHQTAILIIDQNTDRVIAKCDRTFHLRDGATSLVTGTPDDKPISDLDTTRVI</sequence>
<dbReference type="GO" id="GO:0015807">
    <property type="term" value="P:L-amino acid transport"/>
    <property type="evidence" value="ECO:0007669"/>
    <property type="project" value="TreeGrafter"/>
</dbReference>
<dbReference type="InterPro" id="IPR027417">
    <property type="entry name" value="P-loop_NTPase"/>
</dbReference>
<dbReference type="Pfam" id="PF00005">
    <property type="entry name" value="ABC_tran"/>
    <property type="match status" value="1"/>
</dbReference>
<dbReference type="RefSeq" id="WP_147115419.1">
    <property type="nucleotide sequence ID" value="NZ_BJVJ01000110.1"/>
</dbReference>
<dbReference type="SUPFAM" id="SSF52540">
    <property type="entry name" value="P-loop containing nucleoside triphosphate hydrolases"/>
    <property type="match status" value="1"/>
</dbReference>
<evidence type="ECO:0000256" key="4">
    <source>
        <dbReference type="ARBA" id="ARBA00022840"/>
    </source>
</evidence>
<keyword evidence="4 7" id="KW-0067">ATP-binding</keyword>
<dbReference type="CDD" id="cd03224">
    <property type="entry name" value="ABC_TM1139_LivF_branched"/>
    <property type="match status" value="1"/>
</dbReference>
<dbReference type="OrthoDB" id="9776369at2"/>
<dbReference type="SMART" id="SM00382">
    <property type="entry name" value="AAA"/>
    <property type="match status" value="1"/>
</dbReference>
<organism evidence="7 8">
    <name type="scientific">Pseudonocardia sulfidoxydans NBRC 16205</name>
    <dbReference type="NCBI Taxonomy" id="1223511"/>
    <lineage>
        <taxon>Bacteria</taxon>
        <taxon>Bacillati</taxon>
        <taxon>Actinomycetota</taxon>
        <taxon>Actinomycetes</taxon>
        <taxon>Pseudonocardiales</taxon>
        <taxon>Pseudonocardiaceae</taxon>
        <taxon>Pseudonocardia</taxon>
    </lineage>
</organism>
<dbReference type="InterPro" id="IPR003593">
    <property type="entry name" value="AAA+_ATPase"/>
</dbReference>
<comment type="caution">
    <text evidence="7">The sequence shown here is derived from an EMBL/GenBank/DDBJ whole genome shotgun (WGS) entry which is preliminary data.</text>
</comment>
<dbReference type="Proteomes" id="UP000321685">
    <property type="component" value="Unassembled WGS sequence"/>
</dbReference>
<dbReference type="GO" id="GO:0015658">
    <property type="term" value="F:branched-chain amino acid transmembrane transporter activity"/>
    <property type="evidence" value="ECO:0007669"/>
    <property type="project" value="TreeGrafter"/>
</dbReference>
<dbReference type="InterPro" id="IPR052156">
    <property type="entry name" value="BCAA_Transport_ATP-bd_LivF"/>
</dbReference>
<feature type="domain" description="ABC transporter" evidence="6">
    <location>
        <begin position="8"/>
        <end position="237"/>
    </location>
</feature>
<reference evidence="7 8" key="1">
    <citation type="submission" date="2019-07" db="EMBL/GenBank/DDBJ databases">
        <title>Whole genome shotgun sequence of Pseudonocardia sulfidoxydans NBRC 16205.</title>
        <authorList>
            <person name="Hosoyama A."/>
            <person name="Uohara A."/>
            <person name="Ohji S."/>
            <person name="Ichikawa N."/>
        </authorList>
    </citation>
    <scope>NUCLEOTIDE SEQUENCE [LARGE SCALE GENOMIC DNA]</scope>
    <source>
        <strain evidence="7 8">NBRC 16205</strain>
    </source>
</reference>
<keyword evidence="5" id="KW-0029">Amino-acid transport</keyword>
<keyword evidence="3" id="KW-0547">Nucleotide-binding</keyword>
<protein>
    <submittedName>
        <fullName evidence="7">ABC transporter ATP-binding protein</fullName>
    </submittedName>
</protein>
<dbReference type="Gene3D" id="3.40.50.300">
    <property type="entry name" value="P-loop containing nucleotide triphosphate hydrolases"/>
    <property type="match status" value="1"/>
</dbReference>
<name>A0A511DPL7_9PSEU</name>
<accession>A0A511DPL7</accession>
<evidence type="ECO:0000256" key="3">
    <source>
        <dbReference type="ARBA" id="ARBA00022741"/>
    </source>
</evidence>
<dbReference type="InterPro" id="IPR003439">
    <property type="entry name" value="ABC_transporter-like_ATP-bd"/>
</dbReference>
<keyword evidence="2" id="KW-0813">Transport</keyword>
<gene>
    <name evidence="7" type="ORF">PSU4_57230</name>
</gene>
<evidence type="ECO:0000256" key="1">
    <source>
        <dbReference type="ARBA" id="ARBA00005417"/>
    </source>
</evidence>
<evidence type="ECO:0000256" key="2">
    <source>
        <dbReference type="ARBA" id="ARBA00022448"/>
    </source>
</evidence>
<evidence type="ECO:0000313" key="7">
    <source>
        <dbReference type="EMBL" id="GEL26769.1"/>
    </source>
</evidence>
<dbReference type="PANTHER" id="PTHR43820:SF4">
    <property type="entry name" value="HIGH-AFFINITY BRANCHED-CHAIN AMINO ACID TRANSPORT ATP-BINDING PROTEIN LIVF"/>
    <property type="match status" value="1"/>
</dbReference>
<dbReference type="PROSITE" id="PS50893">
    <property type="entry name" value="ABC_TRANSPORTER_2"/>
    <property type="match status" value="1"/>
</dbReference>
<dbReference type="InterPro" id="IPR017871">
    <property type="entry name" value="ABC_transporter-like_CS"/>
</dbReference>
<dbReference type="GO" id="GO:0005524">
    <property type="term" value="F:ATP binding"/>
    <property type="evidence" value="ECO:0007669"/>
    <property type="project" value="UniProtKB-KW"/>
</dbReference>
<dbReference type="PANTHER" id="PTHR43820">
    <property type="entry name" value="HIGH-AFFINITY BRANCHED-CHAIN AMINO ACID TRANSPORT ATP-BINDING PROTEIN LIVF"/>
    <property type="match status" value="1"/>
</dbReference>
<dbReference type="PROSITE" id="PS00211">
    <property type="entry name" value="ABC_TRANSPORTER_1"/>
    <property type="match status" value="1"/>
</dbReference>
<dbReference type="GO" id="GO:0016887">
    <property type="term" value="F:ATP hydrolysis activity"/>
    <property type="evidence" value="ECO:0007669"/>
    <property type="project" value="InterPro"/>
</dbReference>
<dbReference type="AlphaFoldDB" id="A0A511DPL7"/>
<proteinExistence type="inferred from homology"/>
<comment type="similarity">
    <text evidence="1">Belongs to the ABC transporter superfamily.</text>
</comment>